<dbReference type="EMBL" id="GBXM01029612">
    <property type="protein sequence ID" value="JAH78965.1"/>
    <property type="molecule type" value="Transcribed_RNA"/>
</dbReference>
<accession>A0A0E9VNI7</accession>
<reference evidence="1" key="1">
    <citation type="submission" date="2014-11" db="EMBL/GenBank/DDBJ databases">
        <authorList>
            <person name="Amaro Gonzalez C."/>
        </authorList>
    </citation>
    <scope>NUCLEOTIDE SEQUENCE</scope>
</reference>
<sequence length="37" mass="4349">MHGQSRTGRYQVCIGFRITHKCRFTSTYQSELKTSHC</sequence>
<evidence type="ECO:0000313" key="1">
    <source>
        <dbReference type="EMBL" id="JAH78965.1"/>
    </source>
</evidence>
<reference evidence="1" key="2">
    <citation type="journal article" date="2015" name="Fish Shellfish Immunol.">
        <title>Early steps in the European eel (Anguilla anguilla)-Vibrio vulnificus interaction in the gills: Role of the RtxA13 toxin.</title>
        <authorList>
            <person name="Callol A."/>
            <person name="Pajuelo D."/>
            <person name="Ebbesson L."/>
            <person name="Teles M."/>
            <person name="MacKenzie S."/>
            <person name="Amaro C."/>
        </authorList>
    </citation>
    <scope>NUCLEOTIDE SEQUENCE</scope>
</reference>
<dbReference type="AlphaFoldDB" id="A0A0E9VNI7"/>
<protein>
    <submittedName>
        <fullName evidence="1">Uncharacterized protein</fullName>
    </submittedName>
</protein>
<organism evidence="1">
    <name type="scientific">Anguilla anguilla</name>
    <name type="common">European freshwater eel</name>
    <name type="synonym">Muraena anguilla</name>
    <dbReference type="NCBI Taxonomy" id="7936"/>
    <lineage>
        <taxon>Eukaryota</taxon>
        <taxon>Metazoa</taxon>
        <taxon>Chordata</taxon>
        <taxon>Craniata</taxon>
        <taxon>Vertebrata</taxon>
        <taxon>Euteleostomi</taxon>
        <taxon>Actinopterygii</taxon>
        <taxon>Neopterygii</taxon>
        <taxon>Teleostei</taxon>
        <taxon>Anguilliformes</taxon>
        <taxon>Anguillidae</taxon>
        <taxon>Anguilla</taxon>
    </lineage>
</organism>
<name>A0A0E9VNI7_ANGAN</name>
<proteinExistence type="predicted"/>